<name>A0ABR8ILS5_9NOSO</name>
<protein>
    <submittedName>
        <fullName evidence="1">Uncharacterized protein</fullName>
    </submittedName>
</protein>
<proteinExistence type="predicted"/>
<accession>A0ABR8ILS5</accession>
<dbReference type="EMBL" id="JACJTD010000149">
    <property type="protein sequence ID" value="MBD2651797.1"/>
    <property type="molecule type" value="Genomic_DNA"/>
</dbReference>
<dbReference type="RefSeq" id="WP_190901983.1">
    <property type="nucleotide sequence ID" value="NZ_JACJTD010000149.1"/>
</dbReference>
<comment type="caution">
    <text evidence="1">The sequence shown here is derived from an EMBL/GenBank/DDBJ whole genome shotgun (WGS) entry which is preliminary data.</text>
</comment>
<reference evidence="1 2" key="1">
    <citation type="journal article" date="2020" name="ISME J.">
        <title>Comparative genomics reveals insights into cyanobacterial evolution and habitat adaptation.</title>
        <authorList>
            <person name="Chen M.Y."/>
            <person name="Teng W.K."/>
            <person name="Zhao L."/>
            <person name="Hu C.X."/>
            <person name="Zhou Y.K."/>
            <person name="Han B.P."/>
            <person name="Song L.R."/>
            <person name="Shu W.S."/>
        </authorList>
    </citation>
    <scope>NUCLEOTIDE SEQUENCE [LARGE SCALE GENOMIC DNA]</scope>
    <source>
        <strain evidence="1 2">FACHB-393</strain>
    </source>
</reference>
<evidence type="ECO:0000313" key="2">
    <source>
        <dbReference type="Proteomes" id="UP000643580"/>
    </source>
</evidence>
<dbReference type="Proteomes" id="UP000643580">
    <property type="component" value="Unassembled WGS sequence"/>
</dbReference>
<keyword evidence="2" id="KW-1185">Reference proteome</keyword>
<organism evidence="1 2">
    <name type="scientific">Nostoc foliaceum FACHB-393</name>
    <dbReference type="NCBI Taxonomy" id="2692915"/>
    <lineage>
        <taxon>Bacteria</taxon>
        <taxon>Bacillati</taxon>
        <taxon>Cyanobacteriota</taxon>
        <taxon>Cyanophyceae</taxon>
        <taxon>Nostocales</taxon>
        <taxon>Nostocaceae</taxon>
        <taxon>Nostoc</taxon>
        <taxon>Nostoc foliaceum</taxon>
    </lineage>
</organism>
<gene>
    <name evidence="1" type="ORF">H6G92_37785</name>
</gene>
<sequence length="94" mass="11161">MSNKLVLTDDEIEKAKELLKKAGHPQQFSTLTEIQSQMYTSVLKAEEKMLEEIRQIYKQCQEREEQEYAEWKREDIKDDKQVARKIRASLGLED</sequence>
<evidence type="ECO:0000313" key="1">
    <source>
        <dbReference type="EMBL" id="MBD2651797.1"/>
    </source>
</evidence>